<feature type="transmembrane region" description="Helical" evidence="3">
    <location>
        <begin position="107"/>
        <end position="127"/>
    </location>
</feature>
<feature type="transmembrane region" description="Helical" evidence="3">
    <location>
        <begin position="148"/>
        <end position="174"/>
    </location>
</feature>
<evidence type="ECO:0000313" key="6">
    <source>
        <dbReference type="Proteomes" id="UP000887568"/>
    </source>
</evidence>
<comment type="subcellular location">
    <subcellularLocation>
        <location evidence="1">Membrane</location>
        <topology evidence="1">Multi-pass membrane protein</topology>
    </subcellularLocation>
</comment>
<evidence type="ECO:0000256" key="3">
    <source>
        <dbReference type="SAM" id="Phobius"/>
    </source>
</evidence>
<dbReference type="OrthoDB" id="6509908at2759"/>
<feature type="region of interest" description="Disordered" evidence="2">
    <location>
        <begin position="203"/>
        <end position="228"/>
    </location>
</feature>
<evidence type="ECO:0000259" key="4">
    <source>
        <dbReference type="PROSITE" id="PS50850"/>
    </source>
</evidence>
<feature type="transmembrane region" description="Helical" evidence="3">
    <location>
        <begin position="21"/>
        <end position="45"/>
    </location>
</feature>
<dbReference type="SUPFAM" id="SSF103473">
    <property type="entry name" value="MFS general substrate transporter"/>
    <property type="match status" value="1"/>
</dbReference>
<dbReference type="Gene3D" id="1.20.1250.20">
    <property type="entry name" value="MFS general substrate transporter like domains"/>
    <property type="match status" value="2"/>
</dbReference>
<dbReference type="GeneID" id="119728936"/>
<dbReference type="GO" id="GO:0008028">
    <property type="term" value="F:monocarboxylic acid transmembrane transporter activity"/>
    <property type="evidence" value="ECO:0007669"/>
    <property type="project" value="TreeGrafter"/>
</dbReference>
<dbReference type="Proteomes" id="UP000887568">
    <property type="component" value="Unplaced"/>
</dbReference>
<feature type="compositionally biased region" description="Basic and acidic residues" evidence="2">
    <location>
        <begin position="203"/>
        <end position="216"/>
    </location>
</feature>
<dbReference type="InterPro" id="IPR050327">
    <property type="entry name" value="Proton-linked_MCT"/>
</dbReference>
<keyword evidence="6" id="KW-1185">Reference proteome</keyword>
<dbReference type="PROSITE" id="PS50850">
    <property type="entry name" value="MFS"/>
    <property type="match status" value="1"/>
</dbReference>
<feature type="region of interest" description="Disordered" evidence="2">
    <location>
        <begin position="457"/>
        <end position="482"/>
    </location>
</feature>
<protein>
    <recommendedName>
        <fullName evidence="4">Major facilitator superfamily (MFS) profile domain-containing protein</fullName>
    </recommendedName>
</protein>
<proteinExistence type="predicted"/>
<organism evidence="5 6">
    <name type="scientific">Patiria miniata</name>
    <name type="common">Bat star</name>
    <name type="synonym">Asterina miniata</name>
    <dbReference type="NCBI Taxonomy" id="46514"/>
    <lineage>
        <taxon>Eukaryota</taxon>
        <taxon>Metazoa</taxon>
        <taxon>Echinodermata</taxon>
        <taxon>Eleutherozoa</taxon>
        <taxon>Asterozoa</taxon>
        <taxon>Asteroidea</taxon>
        <taxon>Valvatacea</taxon>
        <taxon>Valvatida</taxon>
        <taxon>Asterinidae</taxon>
        <taxon>Patiria</taxon>
    </lineage>
</organism>
<dbReference type="InterPro" id="IPR011701">
    <property type="entry name" value="MFS"/>
</dbReference>
<feature type="transmembrane region" description="Helical" evidence="3">
    <location>
        <begin position="51"/>
        <end position="70"/>
    </location>
</feature>
<feature type="transmembrane region" description="Helical" evidence="3">
    <location>
        <begin position="180"/>
        <end position="197"/>
    </location>
</feature>
<dbReference type="EnsemblMetazoa" id="XM_038201384.1">
    <property type="protein sequence ID" value="XP_038057312.1"/>
    <property type="gene ID" value="LOC119728936"/>
</dbReference>
<keyword evidence="3" id="KW-1133">Transmembrane helix</keyword>
<keyword evidence="3" id="KW-0812">Transmembrane</keyword>
<reference evidence="5" key="1">
    <citation type="submission" date="2022-11" db="UniProtKB">
        <authorList>
            <consortium name="EnsemblMetazoa"/>
        </authorList>
    </citation>
    <scope>IDENTIFICATION</scope>
</reference>
<dbReference type="Pfam" id="PF07690">
    <property type="entry name" value="MFS_1"/>
    <property type="match status" value="1"/>
</dbReference>
<feature type="domain" description="Major facilitator superfamily (MFS) profile" evidence="4">
    <location>
        <begin position="22"/>
        <end position="428"/>
    </location>
</feature>
<evidence type="ECO:0000256" key="1">
    <source>
        <dbReference type="ARBA" id="ARBA00004141"/>
    </source>
</evidence>
<dbReference type="InterPro" id="IPR020846">
    <property type="entry name" value="MFS_dom"/>
</dbReference>
<dbReference type="InterPro" id="IPR036259">
    <property type="entry name" value="MFS_trans_sf"/>
</dbReference>
<feature type="transmembrane region" description="Helical" evidence="3">
    <location>
        <begin position="340"/>
        <end position="360"/>
    </location>
</feature>
<feature type="transmembrane region" description="Helical" evidence="3">
    <location>
        <begin position="402"/>
        <end position="423"/>
    </location>
</feature>
<feature type="transmembrane region" description="Helical" evidence="3">
    <location>
        <begin position="248"/>
        <end position="271"/>
    </location>
</feature>
<keyword evidence="3" id="KW-0472">Membrane</keyword>
<evidence type="ECO:0000256" key="2">
    <source>
        <dbReference type="SAM" id="MobiDB-lite"/>
    </source>
</evidence>
<accession>A0A914A0G0</accession>
<feature type="transmembrane region" description="Helical" evidence="3">
    <location>
        <begin position="372"/>
        <end position="396"/>
    </location>
</feature>
<dbReference type="AlphaFoldDB" id="A0A914A0G0"/>
<dbReference type="PANTHER" id="PTHR11360">
    <property type="entry name" value="MONOCARBOXYLATE TRANSPORTER"/>
    <property type="match status" value="1"/>
</dbReference>
<sequence>MTESRSFACLLSFDRRYRGHFMVVIVFLQLFTATGPAYTYSILFVSVQEEFAAGAALTGWLGSLAAALIFCSPISPVLIKRLGPRVVAMLGAALLSCGLVATSFVPALAYAFLTFGVLVGVGGNFIFQSGVKVIFDWYPRENCSRATAGALLGPSVGILAFAPLLNALITAYGWRNALRIIGGGCFVISAACGAFIASPTEEKTRENGVEEGKDASTDPASEVAADDSTEGATFRRTLARVLLRADTWLWLIGFMLSSLGWAFFIINYASFMEYDRGFTPNQVTVSLVLGAVGEILGKLLFSIFGDRLPCLKIYAVAVTGILGAVASGLVTVLYSVTAMYIFSFVVGFVRGVSYVCPYPAAMEIFGDFGSDIVTMLLLVPIGIGLFIGGPLTGGLYDLTGDYTLSLLIVAAIFVCSTVSLMIIPLKRRLETRRVARNSHGASVDASKVPAETPVAGDSLDLRGTNSHNPHRGQNKSRQLFVG</sequence>
<dbReference type="PANTHER" id="PTHR11360:SF172">
    <property type="entry name" value="MAJOR FACILITATOR SUPERFAMILY (MFS) PROFILE DOMAIN-CONTAINING PROTEIN"/>
    <property type="match status" value="1"/>
</dbReference>
<name>A0A914A0G0_PATMI</name>
<feature type="transmembrane region" description="Helical" evidence="3">
    <location>
        <begin position="82"/>
        <end position="101"/>
    </location>
</feature>
<feature type="transmembrane region" description="Helical" evidence="3">
    <location>
        <begin position="283"/>
        <end position="301"/>
    </location>
</feature>
<dbReference type="GO" id="GO:0016020">
    <property type="term" value="C:membrane"/>
    <property type="evidence" value="ECO:0007669"/>
    <property type="project" value="UniProtKB-SubCell"/>
</dbReference>
<evidence type="ECO:0000313" key="5">
    <source>
        <dbReference type="EnsemblMetazoa" id="XP_038057312.1"/>
    </source>
</evidence>
<dbReference type="RefSeq" id="XP_038057312.1">
    <property type="nucleotide sequence ID" value="XM_038201384.1"/>
</dbReference>
<feature type="transmembrane region" description="Helical" evidence="3">
    <location>
        <begin position="313"/>
        <end position="334"/>
    </location>
</feature>